<dbReference type="Pfam" id="PF08774">
    <property type="entry name" value="VRR_NUC"/>
    <property type="match status" value="1"/>
</dbReference>
<keyword evidence="3 8" id="KW-0540">Nuclease</keyword>
<dbReference type="InterPro" id="IPR033315">
    <property type="entry name" value="Fan1-like"/>
</dbReference>
<dbReference type="GO" id="GO:0017108">
    <property type="term" value="F:5'-flap endonuclease activity"/>
    <property type="evidence" value="ECO:0007669"/>
    <property type="project" value="TreeGrafter"/>
</dbReference>
<dbReference type="InterPro" id="IPR049132">
    <property type="entry name" value="FAN1-like_euk"/>
</dbReference>
<sequence length="509" mass="58358">MDQGAVRFPAPNPCQHILSVFDTKEELLAYVDAKDLEADLVGHLSSNKFDEAYECASKARERLIACSEEWRSKAASLTMPLRRFTAFAVLMRCIAHGAGVLERQKKYATAISWQRFLLKTPELKPFCANARGAWWDRLALNLDAHMKEREEALLEIKEGMEDEAVADKDKLMLQDRAIKISKGDFLERIILMEPVKNCISELKPFCANARGAWWDRLALNLDAHMKEREEALLEIKEGMEDEAVADKDKLMLQDRAIKISKGDFLERIVLMEPVKKEISGATLSKELGDSRINRFVLQGDDGIVAECSVEEVVRKHYILKEGFDNGVHAEGSIWHTVLGLLFYDIIFDHSIEGVWLSELQANPIDLNSRSLYENRKERFDERFSWLETAGDDEIEDVVRSTWTAQNLLETSEISWELFQNVEDFLEFLFCCPRSGMLAVLRRVVTDYRNCRSGFPDLTVWNTKKKKVAVVEVKGPGDRLSTKQRLWLDYFMRNGIRAEVCHVIAKGTLR</sequence>
<evidence type="ECO:0000259" key="9">
    <source>
        <dbReference type="SMART" id="SM00990"/>
    </source>
</evidence>
<evidence type="ECO:0000313" key="10">
    <source>
        <dbReference type="EMBL" id="KHJ95855.1"/>
    </source>
</evidence>
<name>A0A0B1TKA5_OESDE</name>
<dbReference type="GO" id="GO:0070336">
    <property type="term" value="F:flap-structured DNA binding"/>
    <property type="evidence" value="ECO:0007669"/>
    <property type="project" value="TreeGrafter"/>
</dbReference>
<dbReference type="GO" id="GO:0004528">
    <property type="term" value="F:phosphodiesterase I activity"/>
    <property type="evidence" value="ECO:0007669"/>
    <property type="project" value="UniProtKB-EC"/>
</dbReference>
<evidence type="ECO:0000256" key="5">
    <source>
        <dbReference type="ARBA" id="ARBA00022801"/>
    </source>
</evidence>
<keyword evidence="11" id="KW-1185">Reference proteome</keyword>
<comment type="similarity">
    <text evidence="2 8">Belongs to the FAN1 family.</text>
</comment>
<keyword evidence="4 8" id="KW-0479">Metal-binding</keyword>
<dbReference type="EMBL" id="KN549826">
    <property type="protein sequence ID" value="KHJ95855.1"/>
    <property type="molecule type" value="Genomic_DNA"/>
</dbReference>
<evidence type="ECO:0000256" key="2">
    <source>
        <dbReference type="ARBA" id="ARBA00005533"/>
    </source>
</evidence>
<comment type="function">
    <text evidence="8">Nuclease required for the repair of DNA interstrand cross-links (ICL). Acts as a 5'-3' exonuclease that anchors at a cut end of DNA and cleaves DNA successively at every third nucleotide, allowing to excise an ICL from one strand through flanking incisions.</text>
</comment>
<reference evidence="10 11" key="1">
    <citation type="submission" date="2014-03" db="EMBL/GenBank/DDBJ databases">
        <title>Draft genome of the hookworm Oesophagostomum dentatum.</title>
        <authorList>
            <person name="Mitreva M."/>
        </authorList>
    </citation>
    <scope>NUCLEOTIDE SEQUENCE [LARGE SCALE GENOMIC DNA]</scope>
    <source>
        <strain evidence="10 11">OD-Hann</strain>
    </source>
</reference>
<comment type="subcellular location">
    <subcellularLocation>
        <location evidence="8">Nucleus</location>
    </subcellularLocation>
</comment>
<dbReference type="Proteomes" id="UP000053660">
    <property type="component" value="Unassembled WGS sequence"/>
</dbReference>
<evidence type="ECO:0000256" key="6">
    <source>
        <dbReference type="ARBA" id="ARBA00022842"/>
    </source>
</evidence>
<evidence type="ECO:0000256" key="1">
    <source>
        <dbReference type="ARBA" id="ARBA00000983"/>
    </source>
</evidence>
<dbReference type="GO" id="GO:0005634">
    <property type="term" value="C:nucleus"/>
    <property type="evidence" value="ECO:0007669"/>
    <property type="project" value="UniProtKB-SubCell"/>
</dbReference>
<evidence type="ECO:0000256" key="8">
    <source>
        <dbReference type="RuleBase" id="RU365033"/>
    </source>
</evidence>
<dbReference type="SMART" id="SM00990">
    <property type="entry name" value="VRR_NUC"/>
    <property type="match status" value="1"/>
</dbReference>
<comment type="cofactor">
    <cofactor evidence="8">
        <name>Mg(2+)</name>
        <dbReference type="ChEBI" id="CHEBI:18420"/>
    </cofactor>
    <cofactor evidence="8">
        <name>Mn(2+)</name>
        <dbReference type="ChEBI" id="CHEBI:29035"/>
    </cofactor>
</comment>
<organism evidence="10 11">
    <name type="scientific">Oesophagostomum dentatum</name>
    <name type="common">Nodular worm</name>
    <dbReference type="NCBI Taxonomy" id="61180"/>
    <lineage>
        <taxon>Eukaryota</taxon>
        <taxon>Metazoa</taxon>
        <taxon>Ecdysozoa</taxon>
        <taxon>Nematoda</taxon>
        <taxon>Chromadorea</taxon>
        <taxon>Rhabditida</taxon>
        <taxon>Rhabditina</taxon>
        <taxon>Rhabditomorpha</taxon>
        <taxon>Strongyloidea</taxon>
        <taxon>Strongylidae</taxon>
        <taxon>Oesophagostomum</taxon>
    </lineage>
</organism>
<keyword evidence="8" id="KW-0539">Nucleus</keyword>
<protein>
    <recommendedName>
        <fullName evidence="8">Fanconi-associated nuclease</fullName>
        <ecNumber evidence="8">3.1.4.1</ecNumber>
    </recommendedName>
</protein>
<dbReference type="InterPro" id="IPR049126">
    <property type="entry name" value="FAN1-like_TPR"/>
</dbReference>
<dbReference type="GO" id="GO:0008409">
    <property type="term" value="F:5'-3' exonuclease activity"/>
    <property type="evidence" value="ECO:0007669"/>
    <property type="project" value="TreeGrafter"/>
</dbReference>
<keyword evidence="8" id="KW-0227">DNA damage</keyword>
<dbReference type="AlphaFoldDB" id="A0A0B1TKA5"/>
<evidence type="ECO:0000256" key="3">
    <source>
        <dbReference type="ARBA" id="ARBA00022722"/>
    </source>
</evidence>
<comment type="catalytic activity">
    <reaction evidence="1 8">
        <text>Hydrolytically removes 5'-nucleotides successively from the 3'-hydroxy termini of 3'-hydroxy-terminated oligonucleotides.</text>
        <dbReference type="EC" id="3.1.4.1"/>
    </reaction>
</comment>
<dbReference type="OrthoDB" id="76364at2759"/>
<dbReference type="EC" id="3.1.4.1" evidence="8"/>
<feature type="domain" description="VRR-NUC" evidence="9">
    <location>
        <begin position="389"/>
        <end position="504"/>
    </location>
</feature>
<keyword evidence="5 8" id="KW-0378">Hydrolase</keyword>
<dbReference type="GO" id="GO:0036297">
    <property type="term" value="P:interstrand cross-link repair"/>
    <property type="evidence" value="ECO:0007669"/>
    <property type="project" value="InterPro"/>
</dbReference>
<proteinExistence type="inferred from homology"/>
<dbReference type="InterPro" id="IPR014883">
    <property type="entry name" value="VRR_NUC"/>
</dbReference>
<dbReference type="PANTHER" id="PTHR15749:SF4">
    <property type="entry name" value="FANCONI-ASSOCIATED NUCLEASE 1"/>
    <property type="match status" value="1"/>
</dbReference>
<dbReference type="Gene3D" id="3.40.1350.10">
    <property type="match status" value="1"/>
</dbReference>
<dbReference type="CDD" id="cd22326">
    <property type="entry name" value="FAN1-like"/>
    <property type="match status" value="1"/>
</dbReference>
<dbReference type="PANTHER" id="PTHR15749">
    <property type="entry name" value="FANCONI-ASSOCIATED NUCLEASE 1"/>
    <property type="match status" value="1"/>
</dbReference>
<evidence type="ECO:0000256" key="4">
    <source>
        <dbReference type="ARBA" id="ARBA00022723"/>
    </source>
</evidence>
<dbReference type="InterPro" id="IPR011856">
    <property type="entry name" value="tRNA_endonuc-like_dom_sf"/>
</dbReference>
<dbReference type="GO" id="GO:0046872">
    <property type="term" value="F:metal ion binding"/>
    <property type="evidence" value="ECO:0007669"/>
    <property type="project" value="UniProtKB-KW"/>
</dbReference>
<keyword evidence="7 8" id="KW-0464">Manganese</keyword>
<keyword evidence="8" id="KW-0234">DNA repair</keyword>
<evidence type="ECO:0000313" key="11">
    <source>
        <dbReference type="Proteomes" id="UP000053660"/>
    </source>
</evidence>
<dbReference type="Pfam" id="PF21170">
    <property type="entry name" value="FAN1_TPR"/>
    <property type="match status" value="2"/>
</dbReference>
<gene>
    <name evidence="10" type="ORF">OESDEN_04196</name>
</gene>
<accession>A0A0B1TKA5</accession>
<evidence type="ECO:0000256" key="7">
    <source>
        <dbReference type="ARBA" id="ARBA00023211"/>
    </source>
</evidence>
<keyword evidence="6 8" id="KW-0460">Magnesium</keyword>